<dbReference type="RefSeq" id="WP_273620418.1">
    <property type="nucleotide sequence ID" value="NZ_CP117418.1"/>
</dbReference>
<reference evidence="2 3" key="1">
    <citation type="submission" date="2023-02" db="EMBL/GenBank/DDBJ databases">
        <title>Genome sequence of Novosphingobium humi KACC 19094.</title>
        <authorList>
            <person name="Kim S."/>
            <person name="Heo J."/>
            <person name="Kwon S.-W."/>
        </authorList>
    </citation>
    <scope>NUCLEOTIDE SEQUENCE [LARGE SCALE GENOMIC DNA]</scope>
    <source>
        <strain evidence="2 3">KACC 19094</strain>
        <plasmid evidence="2 3">unnamed1</plasmid>
    </source>
</reference>
<evidence type="ECO:0000259" key="1">
    <source>
        <dbReference type="Pfam" id="PF01370"/>
    </source>
</evidence>
<dbReference type="InterPro" id="IPR013445">
    <property type="entry name" value="CDP_4_6_deHydtase"/>
</dbReference>
<dbReference type="SUPFAM" id="SSF51735">
    <property type="entry name" value="NAD(P)-binding Rossmann-fold domains"/>
    <property type="match status" value="1"/>
</dbReference>
<dbReference type="Gene3D" id="3.40.50.720">
    <property type="entry name" value="NAD(P)-binding Rossmann-like Domain"/>
    <property type="match status" value="1"/>
</dbReference>
<evidence type="ECO:0000313" key="3">
    <source>
        <dbReference type="Proteomes" id="UP001218231"/>
    </source>
</evidence>
<dbReference type="PANTHER" id="PTHR43245">
    <property type="entry name" value="BIFUNCTIONAL POLYMYXIN RESISTANCE PROTEIN ARNA"/>
    <property type="match status" value="1"/>
</dbReference>
<name>A0ABY7U3T2_9SPHN</name>
<dbReference type="InterPro" id="IPR001509">
    <property type="entry name" value="Epimerase_deHydtase"/>
</dbReference>
<gene>
    <name evidence="2" type="primary">rfbG</name>
    <name evidence="2" type="ORF">PQ457_20535</name>
</gene>
<dbReference type="CDD" id="cd05252">
    <property type="entry name" value="CDP_GD_SDR_e"/>
    <property type="match status" value="1"/>
</dbReference>
<evidence type="ECO:0000313" key="2">
    <source>
        <dbReference type="EMBL" id="WCT80148.1"/>
    </source>
</evidence>
<keyword evidence="3" id="KW-1185">Reference proteome</keyword>
<dbReference type="EMBL" id="CP117418">
    <property type="protein sequence ID" value="WCT80148.1"/>
    <property type="molecule type" value="Genomic_DNA"/>
</dbReference>
<dbReference type="InterPro" id="IPR036291">
    <property type="entry name" value="NAD(P)-bd_dom_sf"/>
</dbReference>
<dbReference type="Gene3D" id="3.90.25.10">
    <property type="entry name" value="UDP-galactose 4-epimerase, domain 1"/>
    <property type="match status" value="1"/>
</dbReference>
<keyword evidence="2" id="KW-0456">Lyase</keyword>
<dbReference type="EC" id="4.2.1.45" evidence="2"/>
<dbReference type="Pfam" id="PF01370">
    <property type="entry name" value="Epimerase"/>
    <property type="match status" value="1"/>
</dbReference>
<proteinExistence type="predicted"/>
<protein>
    <submittedName>
        <fullName evidence="2">CDP-glucose 4,6-dehydratase</fullName>
        <ecNumber evidence="2">4.2.1.45</ecNumber>
    </submittedName>
</protein>
<dbReference type="PANTHER" id="PTHR43245:SF10">
    <property type="entry name" value="SUGAR DEHYDRATASE_EPIMERASE YFNG-RELATED"/>
    <property type="match status" value="1"/>
</dbReference>
<dbReference type="GO" id="GO:0047733">
    <property type="term" value="F:CDP-glucose 4,6-dehydratase activity"/>
    <property type="evidence" value="ECO:0007669"/>
    <property type="project" value="UniProtKB-EC"/>
</dbReference>
<dbReference type="Proteomes" id="UP001218231">
    <property type="component" value="Plasmid unnamed1"/>
</dbReference>
<sequence>MVSRAAPHDPAFWRGRRVLLTGHTGFKGGWLALWLEAMGAEITGLALPAEDPSFFRQALIAEGLTHIEGDIRDQAVVEAAIALAAPEVVFHLAAQPLVRLSYDMPVETFAANVQGTVHVLDACRRAPDLKAIVCVTSDKCYDNREWIWPYREGDPMGGHDPYSASKGAAELVIAAYRRSFFSAPGAPLLASVRAGNVIGGGDWAKNRLVPDIVRALLAGGRPMIRNPRSMRPWQHVLEALGGYLLIAEALARGEAWAATGWNFGPVEEDARPVGWIADRLTHVWGAQGWDRSPDAEGPHEAHMLKLDCSQARTMLGWRPAWGLGEALDRIAAWHKGVAAGEDPRALSLIQLAAYRVAFQAALSPTHRPWPA</sequence>
<keyword evidence="2" id="KW-0614">Plasmid</keyword>
<dbReference type="NCBIfam" id="TIGR02622">
    <property type="entry name" value="CDP_4_6_dhtase"/>
    <property type="match status" value="1"/>
</dbReference>
<organism evidence="2 3">
    <name type="scientific">Novosphingobium humi</name>
    <dbReference type="NCBI Taxonomy" id="2282397"/>
    <lineage>
        <taxon>Bacteria</taxon>
        <taxon>Pseudomonadati</taxon>
        <taxon>Pseudomonadota</taxon>
        <taxon>Alphaproteobacteria</taxon>
        <taxon>Sphingomonadales</taxon>
        <taxon>Sphingomonadaceae</taxon>
        <taxon>Novosphingobium</taxon>
    </lineage>
</organism>
<feature type="domain" description="NAD-dependent epimerase/dehydratase" evidence="1">
    <location>
        <begin position="18"/>
        <end position="253"/>
    </location>
</feature>
<geneLocation type="plasmid" evidence="2 3">
    <name>unnamed1</name>
</geneLocation>
<accession>A0ABY7U3T2</accession>
<dbReference type="InterPro" id="IPR050177">
    <property type="entry name" value="Lipid_A_modif_metabolic_enz"/>
</dbReference>